<feature type="non-terminal residue" evidence="1">
    <location>
        <position position="1"/>
    </location>
</feature>
<evidence type="ECO:0000313" key="1">
    <source>
        <dbReference type="EMBL" id="CAG8694923.1"/>
    </source>
</evidence>
<accession>A0ACA9P7J8</accession>
<keyword evidence="2" id="KW-1185">Reference proteome</keyword>
<comment type="caution">
    <text evidence="1">The sequence shown here is derived from an EMBL/GenBank/DDBJ whole genome shotgun (WGS) entry which is preliminary data.</text>
</comment>
<evidence type="ECO:0000313" key="2">
    <source>
        <dbReference type="Proteomes" id="UP000789525"/>
    </source>
</evidence>
<gene>
    <name evidence="1" type="ORF">ACOLOM_LOCUS9988</name>
</gene>
<sequence>SDQEDHSSDSRNIRHEGDPCFNEESLTGNLRNMYIPVVMLMTLKRPWGIFSRVVCITLNPKSLMINEYWTPIPPTKLARQAKSMNIHAFGSLRASMNL</sequence>
<proteinExistence type="predicted"/>
<protein>
    <submittedName>
        <fullName evidence="1">384_t:CDS:1</fullName>
    </submittedName>
</protein>
<reference evidence="1" key="1">
    <citation type="submission" date="2021-06" db="EMBL/GenBank/DDBJ databases">
        <authorList>
            <person name="Kallberg Y."/>
            <person name="Tangrot J."/>
            <person name="Rosling A."/>
        </authorList>
    </citation>
    <scope>NUCLEOTIDE SEQUENCE</scope>
    <source>
        <strain evidence="1">CL356</strain>
    </source>
</reference>
<dbReference type="EMBL" id="CAJVPT010030603">
    <property type="protein sequence ID" value="CAG8694923.1"/>
    <property type="molecule type" value="Genomic_DNA"/>
</dbReference>
<organism evidence="1 2">
    <name type="scientific">Acaulospora colombiana</name>
    <dbReference type="NCBI Taxonomy" id="27376"/>
    <lineage>
        <taxon>Eukaryota</taxon>
        <taxon>Fungi</taxon>
        <taxon>Fungi incertae sedis</taxon>
        <taxon>Mucoromycota</taxon>
        <taxon>Glomeromycotina</taxon>
        <taxon>Glomeromycetes</taxon>
        <taxon>Diversisporales</taxon>
        <taxon>Acaulosporaceae</taxon>
        <taxon>Acaulospora</taxon>
    </lineage>
</organism>
<dbReference type="Proteomes" id="UP000789525">
    <property type="component" value="Unassembled WGS sequence"/>
</dbReference>
<name>A0ACA9P7J8_9GLOM</name>